<feature type="compositionally biased region" description="Polar residues" evidence="1">
    <location>
        <begin position="1"/>
        <end position="11"/>
    </location>
</feature>
<dbReference type="Gene3D" id="3.90.25.10">
    <property type="entry name" value="UDP-galactose 4-epimerase, domain 1"/>
    <property type="match status" value="1"/>
</dbReference>
<reference evidence="3" key="1">
    <citation type="submission" date="2011-08" db="EMBL/GenBank/DDBJ databases">
        <authorList>
            <person name="Rombauts S."/>
        </authorList>
    </citation>
    <scope>NUCLEOTIDE SEQUENCE</scope>
    <source>
        <strain evidence="3">London</strain>
    </source>
</reference>
<keyword evidence="3" id="KW-1185">Reference proteome</keyword>
<name>T1KI66_TETUR</name>
<dbReference type="STRING" id="32264.T1KI66"/>
<protein>
    <recommendedName>
        <fullName evidence="4">UDP-glucuronate decarboxylase</fullName>
    </recommendedName>
</protein>
<evidence type="ECO:0000313" key="3">
    <source>
        <dbReference type="Proteomes" id="UP000015104"/>
    </source>
</evidence>
<evidence type="ECO:0008006" key="4">
    <source>
        <dbReference type="Google" id="ProtNLM"/>
    </source>
</evidence>
<evidence type="ECO:0000313" key="2">
    <source>
        <dbReference type="EnsemblMetazoa" id="tetur12g00240.1"/>
    </source>
</evidence>
<dbReference type="AlphaFoldDB" id="T1KI66"/>
<dbReference type="HOGENOM" id="CLU_2906962_0_0_1"/>
<feature type="region of interest" description="Disordered" evidence="1">
    <location>
        <begin position="1"/>
        <end position="24"/>
    </location>
</feature>
<sequence length="62" mass="7199">MPLREGSSSIVFTDVEDDPQRRRPDISYAGRELNWTPKVSLKIGLKKTIEYFRKAMSNLNEN</sequence>
<dbReference type="SUPFAM" id="SSF51735">
    <property type="entry name" value="NAD(P)-binding Rossmann-fold domains"/>
    <property type="match status" value="1"/>
</dbReference>
<proteinExistence type="predicted"/>
<organism evidence="2 3">
    <name type="scientific">Tetranychus urticae</name>
    <name type="common">Two-spotted spider mite</name>
    <dbReference type="NCBI Taxonomy" id="32264"/>
    <lineage>
        <taxon>Eukaryota</taxon>
        <taxon>Metazoa</taxon>
        <taxon>Ecdysozoa</taxon>
        <taxon>Arthropoda</taxon>
        <taxon>Chelicerata</taxon>
        <taxon>Arachnida</taxon>
        <taxon>Acari</taxon>
        <taxon>Acariformes</taxon>
        <taxon>Trombidiformes</taxon>
        <taxon>Prostigmata</taxon>
        <taxon>Eleutherengona</taxon>
        <taxon>Raphignathae</taxon>
        <taxon>Tetranychoidea</taxon>
        <taxon>Tetranychidae</taxon>
        <taxon>Tetranychus</taxon>
    </lineage>
</organism>
<dbReference type="EnsemblMetazoa" id="tetur12g00240.1">
    <property type="protein sequence ID" value="tetur12g00240.1"/>
    <property type="gene ID" value="tetur12g00240"/>
</dbReference>
<dbReference type="InterPro" id="IPR036291">
    <property type="entry name" value="NAD(P)-bd_dom_sf"/>
</dbReference>
<evidence type="ECO:0000256" key="1">
    <source>
        <dbReference type="SAM" id="MobiDB-lite"/>
    </source>
</evidence>
<dbReference type="Proteomes" id="UP000015104">
    <property type="component" value="Unassembled WGS sequence"/>
</dbReference>
<reference evidence="2" key="2">
    <citation type="submission" date="2015-06" db="UniProtKB">
        <authorList>
            <consortium name="EnsemblMetazoa"/>
        </authorList>
    </citation>
    <scope>IDENTIFICATION</scope>
</reference>
<dbReference type="EMBL" id="CAEY01000109">
    <property type="status" value="NOT_ANNOTATED_CDS"/>
    <property type="molecule type" value="Genomic_DNA"/>
</dbReference>
<accession>T1KI66</accession>